<organism evidence="4">
    <name type="scientific">Daucus carota subsp. sativus</name>
    <name type="common">Carrot</name>
    <dbReference type="NCBI Taxonomy" id="79200"/>
    <lineage>
        <taxon>Eukaryota</taxon>
        <taxon>Viridiplantae</taxon>
        <taxon>Streptophyta</taxon>
        <taxon>Embryophyta</taxon>
        <taxon>Tracheophyta</taxon>
        <taxon>Spermatophyta</taxon>
        <taxon>Magnoliopsida</taxon>
        <taxon>eudicotyledons</taxon>
        <taxon>Gunneridae</taxon>
        <taxon>Pentapetalae</taxon>
        <taxon>asterids</taxon>
        <taxon>campanulids</taxon>
        <taxon>Apiales</taxon>
        <taxon>Apiaceae</taxon>
        <taxon>Apioideae</taxon>
        <taxon>Scandiceae</taxon>
        <taxon>Daucinae</taxon>
        <taxon>Daucus</taxon>
        <taxon>Daucus sect. Daucus</taxon>
    </lineage>
</organism>
<feature type="region of interest" description="Disordered" evidence="2">
    <location>
        <begin position="836"/>
        <end position="858"/>
    </location>
</feature>
<dbReference type="Gene3D" id="3.30.1490.40">
    <property type="match status" value="1"/>
</dbReference>
<feature type="compositionally biased region" description="Basic and acidic residues" evidence="2">
    <location>
        <begin position="73"/>
        <end position="85"/>
    </location>
</feature>
<feature type="compositionally biased region" description="Low complexity" evidence="2">
    <location>
        <begin position="1397"/>
        <end position="1419"/>
    </location>
</feature>
<dbReference type="SUPFAM" id="SSF55277">
    <property type="entry name" value="GYF domain"/>
    <property type="match status" value="1"/>
</dbReference>
<feature type="domain" description="GYF" evidence="3">
    <location>
        <begin position="555"/>
        <end position="606"/>
    </location>
</feature>
<feature type="compositionally biased region" description="Polar residues" evidence="2">
    <location>
        <begin position="1564"/>
        <end position="1576"/>
    </location>
</feature>
<proteinExistence type="predicted"/>
<dbReference type="OMA" id="DWNDPSA"/>
<feature type="region of interest" description="Disordered" evidence="2">
    <location>
        <begin position="1721"/>
        <end position="1744"/>
    </location>
</feature>
<dbReference type="STRING" id="79200.A0A164WEE2"/>
<feature type="compositionally biased region" description="Low complexity" evidence="2">
    <location>
        <begin position="836"/>
        <end position="852"/>
    </location>
</feature>
<evidence type="ECO:0000259" key="3">
    <source>
        <dbReference type="PROSITE" id="PS50829"/>
    </source>
</evidence>
<dbReference type="CDD" id="cd00072">
    <property type="entry name" value="GYF"/>
    <property type="match status" value="1"/>
</dbReference>
<sequence>MASHLDVRDNQISNDGQGFNNPNPIPIPLSPQWLQTKPGENKSGISTGENQFGPHSGHGGRPADVVKSPGNGEEVHDVPKKKDVFRPSILDAESGRRDRWRDEERDTNSSIRRDRWREGDKELGDNRKMDRWTENSAGRQFGEVRRAPPERWTDSSNRDTNDQRRETKWNTRWGPDDKECDNSREKWLDSGKDATDVSLDKGLSHHTYHGKDDKDGDHYRPWRSNSSLSRGKSDPPHQQTPVLNKQTTSFVQGRGRGENVSSTFSLGRGRVPSGGNFNNSLSSYQPSLGSFAEKGDNHGDPSPLKYSRIKLLDLYRSTDMRSRGRILDGIAQVPSLTQEEPVEPLAFCAPSSEELVVIQGIDKGDILSSGVPQGAKDGSLGYAPSRRTRLGSREDISIATEGNDMSKGGFPYHSNDFPPENVVNSMDQIAGVKCLHDMIDLKEDGAAFRRNDQVISNKESSMQGNSSVLPGSTWRSLSMGERMHSASPDVGDVPSDGRSRTSDFGWPQSQKDLANDLGSIPKWKYGDDPIIKRQLSAVLDREQEQRNLSQPPPEELVLFYKDPRGETQGPFSGVDIIGWFEAGYFGLDLLVRLANSPTDMPFALLGDVMPHLRAKARPPPGFSAPKSNEIPDTLNRPTVSNVGKFHAGISEVDMMRNEPRYMQGSKDAENRFLESLMSGNMSSTSSEKFAPGEGMQGYYGSGAVPPLGTESGDNLHLLAQRMILERQRSLPSPNPFWPGRDAPLVGSKSEYLQESPLQHPNLLSPITENPRSQIQSQNADFLSILQGLSDKSPPVVNNGVSGWSNFPVQGGPDQLQDKLDILRGQNIPPQASFGLQQQRLQPQNQPSLSSLLGHGVDNTSGMLTHENFQSSGLSQDPQLLSLLQQQYLMQLQSQSPPPSQQLSVLDKLLLLKQQQQKQEEQQQLLRQKQLLSQALSEQQSHQRFSETSHGQLQAAGLLDENAFNRFQTSQELLQTGPQIQVPSMPDERVTNFTKLPPNLSQETGIATSSEASSIQLPHEMFWGANPPERINSIQTKASLITAAGLNMPPMSQGVENYHQEHVSQINLKTDEPVLAERSEAGVSYSSVEEVSVPVTEPSVENEILLLGKYNDLNATLASVAADTQSGRLPSNDLSLVKEVKSIEDNEVKKSSEKKSRKQKSSKAQSSDQARGAPKILQLKDLDIEAKSGIDINLESQAMFPSEESSHEVPRQELNDNKTDLAKIALPGHVSVEDSKFTGVKNGPGQAGHRTWKPAPGLKPKSLLEIQQEEQNRAHAEMLASDTFQSIGSTNISSQTPWAGIVANSDQKSSRESQLDGGNSGLQMGNLGGSGNLKSKKSQLHDILAEEVVKPSEAVKVLDAKSNLPTVPVKSSEIYAVDDDNFIEAKDSKKNRKKSAKAKNSGGKSSVPAPSADASFASSPIEKAKSSRLAQQDKEVLPAVPSGPSLGDFVMWKGENANTSAAPAWSTDSGKIAKPTSLRDILKEQGKKVSTGQQQNSIPIPNKSHQTQSARGNGSSKTITGSSPAKVATPVHNNSQASSQAKNKVDDDFFWGPLDQPKQEAKQSDFPQLANQGSWGKSSPVKGALGASVSRQKSMGNRTTEFTSSASAHSFQKGKKDAASKQSEAVDFRNWCEGECVRLIGTKDTSFLEFCLKQSRSEAEILLKENLGSYDPKHEFIEKFLNYKDFLPADVLEIALQGQNDQKVPGYGPGDVSSAVNGVGNSDQVKATAPDGTIKGGGKKKGKKGKKISSAVLGFNVVSNRIMMGEIQAVED</sequence>
<dbReference type="Gramene" id="KZM91666">
    <property type="protein sequence ID" value="KZM91666"/>
    <property type="gene ID" value="DCAR_020969"/>
</dbReference>
<comment type="caution">
    <text evidence="4">The sequence shown here is derived from an EMBL/GenBank/DDBJ whole genome shotgun (WGS) entry which is preliminary data.</text>
</comment>
<feature type="compositionally biased region" description="Basic and acidic residues" evidence="2">
    <location>
        <begin position="93"/>
        <end position="133"/>
    </location>
</feature>
<feature type="region of interest" description="Disordered" evidence="2">
    <location>
        <begin position="1387"/>
        <end position="1443"/>
    </location>
</feature>
<feature type="region of interest" description="Disordered" evidence="2">
    <location>
        <begin position="1145"/>
        <end position="1175"/>
    </location>
</feature>
<dbReference type="PANTHER" id="PTHR47471">
    <property type="entry name" value="GYF DOMAIN-CONTAINING PROTEIN"/>
    <property type="match status" value="1"/>
</dbReference>
<dbReference type="EMBL" id="LNRQ01000006">
    <property type="protein sequence ID" value="KZM91666.1"/>
    <property type="molecule type" value="Genomic_DNA"/>
</dbReference>
<dbReference type="PANTHER" id="PTHR47471:SF1">
    <property type="entry name" value="PROTEIN ESSENTIAL FOR POTEXVIRUS ACCUMULATION 1"/>
    <property type="match status" value="1"/>
</dbReference>
<feature type="region of interest" description="Disordered" evidence="2">
    <location>
        <begin position="1234"/>
        <end position="1257"/>
    </location>
</feature>
<feature type="compositionally biased region" description="Polar residues" evidence="2">
    <location>
        <begin position="1530"/>
        <end position="1541"/>
    </location>
</feature>
<feature type="compositionally biased region" description="Polar residues" evidence="2">
    <location>
        <begin position="223"/>
        <end position="251"/>
    </location>
</feature>
<feature type="compositionally biased region" description="Basic and acidic residues" evidence="2">
    <location>
        <begin position="142"/>
        <end position="220"/>
    </location>
</feature>
<feature type="compositionally biased region" description="Polar residues" evidence="2">
    <location>
        <begin position="10"/>
        <end position="19"/>
    </location>
</feature>
<feature type="region of interest" description="Disordered" evidence="2">
    <location>
        <begin position="1484"/>
        <end position="1615"/>
    </location>
</feature>
<feature type="region of interest" description="Disordered" evidence="2">
    <location>
        <begin position="618"/>
        <end position="637"/>
    </location>
</feature>
<feature type="region of interest" description="Disordered" evidence="2">
    <location>
        <begin position="1"/>
        <end position="281"/>
    </location>
</feature>
<reference evidence="4" key="1">
    <citation type="journal article" date="2016" name="Nat. Genet.">
        <title>A high-quality carrot genome assembly provides new insights into carotenoid accumulation and asterid genome evolution.</title>
        <authorList>
            <person name="Iorizzo M."/>
            <person name="Ellison S."/>
            <person name="Senalik D."/>
            <person name="Zeng P."/>
            <person name="Satapoomin P."/>
            <person name="Huang J."/>
            <person name="Bowman M."/>
            <person name="Iovene M."/>
            <person name="Sanseverino W."/>
            <person name="Cavagnaro P."/>
            <person name="Yildiz M."/>
            <person name="Macko-Podgorni A."/>
            <person name="Moranska E."/>
            <person name="Grzebelus E."/>
            <person name="Grzebelus D."/>
            <person name="Ashrafi H."/>
            <person name="Zheng Z."/>
            <person name="Cheng S."/>
            <person name="Spooner D."/>
            <person name="Van Deynze A."/>
            <person name="Simon P."/>
        </authorList>
    </citation>
    <scope>NUCLEOTIDE SEQUENCE [LARGE SCALE GENOMIC DNA]</scope>
    <source>
        <tissue evidence="4">Leaf</tissue>
    </source>
</reference>
<protein>
    <recommendedName>
        <fullName evidence="3">GYF domain-containing protein</fullName>
    </recommendedName>
</protein>
<name>A0A164WEE2_DAUCS</name>
<keyword evidence="1" id="KW-0175">Coiled coil</keyword>
<gene>
    <name evidence="4" type="ORF">DCAR_020969</name>
</gene>
<dbReference type="PROSITE" id="PS50829">
    <property type="entry name" value="GYF"/>
    <property type="match status" value="1"/>
</dbReference>
<evidence type="ECO:0000313" key="4">
    <source>
        <dbReference type="EMBL" id="KZM91666.1"/>
    </source>
</evidence>
<dbReference type="InterPro" id="IPR003169">
    <property type="entry name" value="GYF"/>
</dbReference>
<dbReference type="InterPro" id="IPR035445">
    <property type="entry name" value="GYF-like_dom_sf"/>
</dbReference>
<feature type="region of interest" description="Disordered" evidence="2">
    <location>
        <begin position="481"/>
        <end position="512"/>
    </location>
</feature>
<feature type="compositionally biased region" description="Polar residues" evidence="2">
    <location>
        <begin position="1588"/>
        <end position="1609"/>
    </location>
</feature>
<feature type="coiled-coil region" evidence="1">
    <location>
        <begin position="908"/>
        <end position="937"/>
    </location>
</feature>
<evidence type="ECO:0000256" key="1">
    <source>
        <dbReference type="SAM" id="Coils"/>
    </source>
</evidence>
<dbReference type="SMART" id="SM00444">
    <property type="entry name" value="GYF"/>
    <property type="match status" value="1"/>
</dbReference>
<evidence type="ECO:0000256" key="2">
    <source>
        <dbReference type="SAM" id="MobiDB-lite"/>
    </source>
</evidence>
<dbReference type="Pfam" id="PF02213">
    <property type="entry name" value="GYF"/>
    <property type="match status" value="1"/>
</dbReference>
<feature type="compositionally biased region" description="Polar residues" evidence="2">
    <location>
        <begin position="1487"/>
        <end position="1522"/>
    </location>
</feature>
<accession>A0A164WEE2</accession>
<feature type="region of interest" description="Disordered" evidence="2">
    <location>
        <begin position="1301"/>
        <end position="1334"/>
    </location>
</feature>